<dbReference type="SUPFAM" id="SSF75217">
    <property type="entry name" value="alpha/beta knot"/>
    <property type="match status" value="1"/>
</dbReference>
<keyword evidence="5" id="KW-0698">rRNA processing</keyword>
<dbReference type="GO" id="GO:0070042">
    <property type="term" value="F:rRNA (uridine-N3-)-methyltransferase activity"/>
    <property type="evidence" value="ECO:0007669"/>
    <property type="project" value="TreeGrafter"/>
</dbReference>
<dbReference type="PANTHER" id="PTHR30027">
    <property type="entry name" value="RIBOSOMAL RNA SMALL SUBUNIT METHYLTRANSFERASE E"/>
    <property type="match status" value="1"/>
</dbReference>
<accession>A0A915U3E5</accession>
<comment type="function">
    <text evidence="9">Specifically methylates the N3 position of the uracil ring of uridine 1498 (m3U1498) in 16S rRNA. Acts on the fully assembled 30S ribosomal subunit.</text>
</comment>
<dbReference type="KEGG" id="ddu:GF1_29450"/>
<dbReference type="RefSeq" id="WP_267927297.1">
    <property type="nucleotide sequence ID" value="NZ_AP024233.1"/>
</dbReference>
<dbReference type="Proteomes" id="UP001063350">
    <property type="component" value="Chromosome"/>
</dbReference>
<evidence type="ECO:0000259" key="11">
    <source>
        <dbReference type="Pfam" id="PF04452"/>
    </source>
</evidence>
<dbReference type="EC" id="2.1.1.193" evidence="3"/>
<evidence type="ECO:0000256" key="2">
    <source>
        <dbReference type="ARBA" id="ARBA00005528"/>
    </source>
</evidence>
<comment type="subcellular location">
    <subcellularLocation>
        <location evidence="1">Cytoplasm</location>
    </subcellularLocation>
</comment>
<evidence type="ECO:0000256" key="1">
    <source>
        <dbReference type="ARBA" id="ARBA00004496"/>
    </source>
</evidence>
<sequence>MTAEISGFGPHTVVLRILERHRAAPPDRASLTVAQALLKGKKMDLLIQKCTELGVHTLQPLQTRFGENRTRLDRQHQRWQRIMLEACKQCGRTWPMRICEPRSLEQFDTDNFCEKLLLWEQESRNPLPATNWPASASICLLLGPEGGFHQAEVALARKRGFDTVSLGRLVLRAETATLAAVSIIQFHTGALLPA</sequence>
<keyword evidence="7" id="KW-0808">Transferase</keyword>
<evidence type="ECO:0000256" key="9">
    <source>
        <dbReference type="ARBA" id="ARBA00025699"/>
    </source>
</evidence>
<name>A0A915U3E5_9BACT</name>
<comment type="similarity">
    <text evidence="2">Belongs to the RNA methyltransferase RsmE family.</text>
</comment>
<dbReference type="InterPro" id="IPR029026">
    <property type="entry name" value="tRNA_m1G_MTases_N"/>
</dbReference>
<comment type="catalytic activity">
    <reaction evidence="10">
        <text>uridine(1498) in 16S rRNA + S-adenosyl-L-methionine = N(3)-methyluridine(1498) in 16S rRNA + S-adenosyl-L-homocysteine + H(+)</text>
        <dbReference type="Rhea" id="RHEA:42920"/>
        <dbReference type="Rhea" id="RHEA-COMP:10283"/>
        <dbReference type="Rhea" id="RHEA-COMP:10284"/>
        <dbReference type="ChEBI" id="CHEBI:15378"/>
        <dbReference type="ChEBI" id="CHEBI:57856"/>
        <dbReference type="ChEBI" id="CHEBI:59789"/>
        <dbReference type="ChEBI" id="CHEBI:65315"/>
        <dbReference type="ChEBI" id="CHEBI:74502"/>
        <dbReference type="EC" id="2.1.1.193"/>
    </reaction>
</comment>
<evidence type="ECO:0000256" key="5">
    <source>
        <dbReference type="ARBA" id="ARBA00022552"/>
    </source>
</evidence>
<dbReference type="Gene3D" id="3.40.1280.10">
    <property type="match status" value="1"/>
</dbReference>
<dbReference type="GO" id="GO:0005737">
    <property type="term" value="C:cytoplasm"/>
    <property type="evidence" value="ECO:0007669"/>
    <property type="project" value="UniProtKB-SubCell"/>
</dbReference>
<keyword evidence="13" id="KW-1185">Reference proteome</keyword>
<dbReference type="GO" id="GO:0070475">
    <property type="term" value="P:rRNA base methylation"/>
    <property type="evidence" value="ECO:0007669"/>
    <property type="project" value="TreeGrafter"/>
</dbReference>
<evidence type="ECO:0000256" key="4">
    <source>
        <dbReference type="ARBA" id="ARBA00022490"/>
    </source>
</evidence>
<dbReference type="AlphaFoldDB" id="A0A915U3E5"/>
<dbReference type="InterPro" id="IPR046886">
    <property type="entry name" value="RsmE_MTase_dom"/>
</dbReference>
<gene>
    <name evidence="12" type="primary">rsmE</name>
    <name evidence="12" type="ORF">GF1_29450</name>
</gene>
<dbReference type="NCBIfam" id="TIGR00046">
    <property type="entry name" value="RsmE family RNA methyltransferase"/>
    <property type="match status" value="1"/>
</dbReference>
<evidence type="ECO:0000256" key="3">
    <source>
        <dbReference type="ARBA" id="ARBA00012328"/>
    </source>
</evidence>
<dbReference type="InterPro" id="IPR029028">
    <property type="entry name" value="Alpha/beta_knot_MTases"/>
</dbReference>
<dbReference type="CDD" id="cd18084">
    <property type="entry name" value="RsmE-like"/>
    <property type="match status" value="1"/>
</dbReference>
<reference evidence="12" key="1">
    <citation type="submission" date="2020-12" db="EMBL/GenBank/DDBJ databases">
        <title>Desulfobium dissulfuricans gen. nov., sp. nov., a novel mesophilic, sulfate-reducing bacterium isolated from a deep-sea hydrothermal vent.</title>
        <authorList>
            <person name="Hashimoto Y."/>
            <person name="Tame A."/>
            <person name="Sawayama S."/>
            <person name="Miyazaki J."/>
            <person name="Takai K."/>
            <person name="Nakagawa S."/>
        </authorList>
    </citation>
    <scope>NUCLEOTIDE SEQUENCE</scope>
    <source>
        <strain evidence="12">GF1</strain>
    </source>
</reference>
<keyword evidence="6 12" id="KW-0489">Methyltransferase</keyword>
<evidence type="ECO:0000256" key="7">
    <source>
        <dbReference type="ARBA" id="ARBA00022679"/>
    </source>
</evidence>
<protein>
    <recommendedName>
        <fullName evidence="3">16S rRNA (uracil(1498)-N(3))-methyltransferase</fullName>
        <ecNumber evidence="3">2.1.1.193</ecNumber>
    </recommendedName>
</protein>
<dbReference type="PANTHER" id="PTHR30027:SF3">
    <property type="entry name" value="16S RRNA (URACIL(1498)-N(3))-METHYLTRANSFERASE"/>
    <property type="match status" value="1"/>
</dbReference>
<evidence type="ECO:0000256" key="6">
    <source>
        <dbReference type="ARBA" id="ARBA00022603"/>
    </source>
</evidence>
<feature type="domain" description="Ribosomal RNA small subunit methyltransferase E methyltransferase" evidence="11">
    <location>
        <begin position="29"/>
        <end position="185"/>
    </location>
</feature>
<keyword evidence="8" id="KW-0949">S-adenosyl-L-methionine</keyword>
<evidence type="ECO:0000256" key="8">
    <source>
        <dbReference type="ARBA" id="ARBA00022691"/>
    </source>
</evidence>
<evidence type="ECO:0000313" key="13">
    <source>
        <dbReference type="Proteomes" id="UP001063350"/>
    </source>
</evidence>
<evidence type="ECO:0000313" key="12">
    <source>
        <dbReference type="EMBL" id="BCO10569.1"/>
    </source>
</evidence>
<evidence type="ECO:0000256" key="10">
    <source>
        <dbReference type="ARBA" id="ARBA00047944"/>
    </source>
</evidence>
<dbReference type="EMBL" id="AP024233">
    <property type="protein sequence ID" value="BCO10569.1"/>
    <property type="molecule type" value="Genomic_DNA"/>
</dbReference>
<keyword evidence="4" id="KW-0963">Cytoplasm</keyword>
<dbReference type="InterPro" id="IPR006700">
    <property type="entry name" value="RsmE"/>
</dbReference>
<organism evidence="12 13">
    <name type="scientific">Desulfolithobacter dissulfuricans</name>
    <dbReference type="NCBI Taxonomy" id="2795293"/>
    <lineage>
        <taxon>Bacteria</taxon>
        <taxon>Pseudomonadati</taxon>
        <taxon>Thermodesulfobacteriota</taxon>
        <taxon>Desulfobulbia</taxon>
        <taxon>Desulfobulbales</taxon>
        <taxon>Desulfobulbaceae</taxon>
        <taxon>Desulfolithobacter</taxon>
    </lineage>
</organism>
<proteinExistence type="inferred from homology"/>
<dbReference type="Pfam" id="PF04452">
    <property type="entry name" value="Methyltrans_RNA"/>
    <property type="match status" value="1"/>
</dbReference>